<dbReference type="AlphaFoldDB" id="A0A7X0F5U4"/>
<reference evidence="2 3" key="1">
    <citation type="submission" date="2020-08" db="EMBL/GenBank/DDBJ databases">
        <title>Genomic Encyclopedia of Type Strains, Phase IV (KMG-IV): sequencing the most valuable type-strain genomes for metagenomic binning, comparative biology and taxonomic classification.</title>
        <authorList>
            <person name="Goeker M."/>
        </authorList>
    </citation>
    <scope>NUCLEOTIDE SEQUENCE [LARGE SCALE GENOMIC DNA]</scope>
    <source>
        <strain evidence="2 3">DSM 7051</strain>
    </source>
</reference>
<dbReference type="CDD" id="cd05269">
    <property type="entry name" value="TMR_SDR_a"/>
    <property type="match status" value="1"/>
</dbReference>
<dbReference type="RefSeq" id="WP_184698787.1">
    <property type="nucleotide sequence ID" value="NZ_BAABEG010000001.1"/>
</dbReference>
<dbReference type="InterPro" id="IPR051604">
    <property type="entry name" value="Ergot_Alk_Oxidoreductase"/>
</dbReference>
<protein>
    <submittedName>
        <fullName evidence="2">Uncharacterized protein YbjT (DUF2867 family)</fullName>
    </submittedName>
</protein>
<dbReference type="SUPFAM" id="SSF51735">
    <property type="entry name" value="NAD(P)-binding Rossmann-fold domains"/>
    <property type="match status" value="1"/>
</dbReference>
<dbReference type="PANTHER" id="PTHR43162:SF1">
    <property type="entry name" value="PRESTALK A DIFFERENTIATION PROTEIN A"/>
    <property type="match status" value="1"/>
</dbReference>
<evidence type="ECO:0000259" key="1">
    <source>
        <dbReference type="Pfam" id="PF05368"/>
    </source>
</evidence>
<comment type="caution">
    <text evidence="2">The sequence shown here is derived from an EMBL/GenBank/DDBJ whole genome shotgun (WGS) entry which is preliminary data.</text>
</comment>
<organism evidence="2 3">
    <name type="scientific">Aminobacter aganoensis</name>
    <dbReference type="NCBI Taxonomy" id="83264"/>
    <lineage>
        <taxon>Bacteria</taxon>
        <taxon>Pseudomonadati</taxon>
        <taxon>Pseudomonadota</taxon>
        <taxon>Alphaproteobacteria</taxon>
        <taxon>Hyphomicrobiales</taxon>
        <taxon>Phyllobacteriaceae</taxon>
        <taxon>Aminobacter</taxon>
    </lineage>
</organism>
<dbReference type="InterPro" id="IPR008030">
    <property type="entry name" value="NmrA-like"/>
</dbReference>
<evidence type="ECO:0000313" key="2">
    <source>
        <dbReference type="EMBL" id="MBB6353677.1"/>
    </source>
</evidence>
<dbReference type="PANTHER" id="PTHR43162">
    <property type="match status" value="1"/>
</dbReference>
<accession>A0A7X0F5U4</accession>
<dbReference type="EMBL" id="JACHOU010000002">
    <property type="protein sequence ID" value="MBB6353677.1"/>
    <property type="molecule type" value="Genomic_DNA"/>
</dbReference>
<evidence type="ECO:0000313" key="3">
    <source>
        <dbReference type="Proteomes" id="UP000536262"/>
    </source>
</evidence>
<dbReference type="Proteomes" id="UP000536262">
    <property type="component" value="Unassembled WGS sequence"/>
</dbReference>
<feature type="domain" description="NmrA-like" evidence="1">
    <location>
        <begin position="8"/>
        <end position="258"/>
    </location>
</feature>
<name>A0A7X0F5U4_9HYPH</name>
<dbReference type="Pfam" id="PF05368">
    <property type="entry name" value="NmrA"/>
    <property type="match status" value="1"/>
</dbReference>
<dbReference type="Gene3D" id="3.40.50.720">
    <property type="entry name" value="NAD(P)-binding Rossmann-like Domain"/>
    <property type="match status" value="1"/>
</dbReference>
<sequence length="296" mass="33255">MAHQPRKPVVLVTGATGQVGGAIVRLLAARTDLDVVLAVRSPEKAAHFGLPVVEMDYDRPETLLPALQGVDVAFLMTGYTIDMLRQSKSFIDDARKAGVKHVVHLGACGPDDTRVPHWGWHQFVERYIEWAGFSFTHLRPEAFMQNLIGYQGDRAASNGVLSSHFADARLSWVDCEDVAAVAVECLARPDRHNGQVYRLGYDAKTHADIAGILTEELGQPFRYVPRPPEEVLESITNGLEPAYMRSIYEHFVMHGRKEIPGADEVFDNFENITGRKPVTIRDFVRKHEAKFRYRHP</sequence>
<keyword evidence="3" id="KW-1185">Reference proteome</keyword>
<dbReference type="Gene3D" id="3.90.25.10">
    <property type="entry name" value="UDP-galactose 4-epimerase, domain 1"/>
    <property type="match status" value="1"/>
</dbReference>
<dbReference type="InterPro" id="IPR036291">
    <property type="entry name" value="NAD(P)-bd_dom_sf"/>
</dbReference>
<proteinExistence type="predicted"/>
<gene>
    <name evidence="2" type="ORF">GGR00_001445</name>
</gene>